<keyword evidence="2" id="KW-0285">Flavoprotein</keyword>
<dbReference type="SUPFAM" id="SSF51905">
    <property type="entry name" value="FAD/NAD(P)-binding domain"/>
    <property type="match status" value="1"/>
</dbReference>
<evidence type="ECO:0000259" key="5">
    <source>
        <dbReference type="Pfam" id="PF01266"/>
    </source>
</evidence>
<dbReference type="EMBL" id="VYQE01000009">
    <property type="protein sequence ID" value="KAA9005005.1"/>
    <property type="molecule type" value="Genomic_DNA"/>
</dbReference>
<dbReference type="RefSeq" id="WP_150446907.1">
    <property type="nucleotide sequence ID" value="NZ_VYQE01000009.1"/>
</dbReference>
<dbReference type="Proteomes" id="UP000326554">
    <property type="component" value="Unassembled WGS sequence"/>
</dbReference>
<keyword evidence="4" id="KW-0560">Oxidoreductase</keyword>
<evidence type="ECO:0000256" key="3">
    <source>
        <dbReference type="ARBA" id="ARBA00022827"/>
    </source>
</evidence>
<feature type="domain" description="FAD dependent oxidoreductase" evidence="5">
    <location>
        <begin position="19"/>
        <end position="386"/>
    </location>
</feature>
<accession>A0A5J5GA82</accession>
<evidence type="ECO:0000256" key="2">
    <source>
        <dbReference type="ARBA" id="ARBA00022630"/>
    </source>
</evidence>
<organism evidence="6 7">
    <name type="scientific">Histidinibacterium aquaticum</name>
    <dbReference type="NCBI Taxonomy" id="2613962"/>
    <lineage>
        <taxon>Bacteria</taxon>
        <taxon>Pseudomonadati</taxon>
        <taxon>Pseudomonadota</taxon>
        <taxon>Alphaproteobacteria</taxon>
        <taxon>Rhodobacterales</taxon>
        <taxon>Paracoccaceae</taxon>
        <taxon>Histidinibacterium</taxon>
    </lineage>
</organism>
<evidence type="ECO:0000313" key="6">
    <source>
        <dbReference type="EMBL" id="KAA9005005.1"/>
    </source>
</evidence>
<dbReference type="AlphaFoldDB" id="A0A5J5GA82"/>
<dbReference type="Pfam" id="PF01266">
    <property type="entry name" value="DAO"/>
    <property type="match status" value="1"/>
</dbReference>
<dbReference type="PANTHER" id="PTHR10961:SF10">
    <property type="entry name" value="FAD DEPENDENT OXIDOREDUCTASE DOMAIN-CONTAINING PROTEIN"/>
    <property type="match status" value="1"/>
</dbReference>
<keyword evidence="7" id="KW-1185">Reference proteome</keyword>
<evidence type="ECO:0000256" key="4">
    <source>
        <dbReference type="ARBA" id="ARBA00023002"/>
    </source>
</evidence>
<dbReference type="GO" id="GO:0008115">
    <property type="term" value="F:sarcosine oxidase activity"/>
    <property type="evidence" value="ECO:0007669"/>
    <property type="project" value="TreeGrafter"/>
</dbReference>
<protein>
    <submittedName>
        <fullName evidence="6">FAD-binding oxidoreductase</fullName>
    </submittedName>
</protein>
<comment type="caution">
    <text evidence="6">The sequence shown here is derived from an EMBL/GenBank/DDBJ whole genome shotgun (WGS) entry which is preliminary data.</text>
</comment>
<proteinExistence type="predicted"/>
<dbReference type="SUPFAM" id="SSF54373">
    <property type="entry name" value="FAD-linked reductases, C-terminal domain"/>
    <property type="match status" value="1"/>
</dbReference>
<evidence type="ECO:0000256" key="1">
    <source>
        <dbReference type="ARBA" id="ARBA00001974"/>
    </source>
</evidence>
<evidence type="ECO:0000313" key="7">
    <source>
        <dbReference type="Proteomes" id="UP000326554"/>
    </source>
</evidence>
<dbReference type="InterPro" id="IPR036188">
    <property type="entry name" value="FAD/NAD-bd_sf"/>
</dbReference>
<dbReference type="InterPro" id="IPR006076">
    <property type="entry name" value="FAD-dep_OxRdtase"/>
</dbReference>
<dbReference type="Gene3D" id="3.30.9.10">
    <property type="entry name" value="D-Amino Acid Oxidase, subunit A, domain 2"/>
    <property type="match status" value="1"/>
</dbReference>
<sequence>MEVLTQLGTGVTDARSGFDVIVVGVGMMGSAAARHLVEMGSKVALIGPDEPSEKQCHQGVFASHYDQARITRRLDEDPVWSRFADAAIRRYPEIEHKGRQAFLTPVGAMMAGPESGVGSDFIAKTKQVAKDHAIPHVELRGEALAAHFPYLSFPTGVTALYELDGAGWINPRLHVRAEINAAVSGGAILHRSEALDIMEDARGVAVKCKDGTTWSGGKVIVACGAFSKAEGLLPDPLPMKVLARTVAFVEIGPEECRRLEGMPSIVYVAPDGSCEPYILPPVRYPDGKSYLKIGGDPEDIQIETHEELREWFRGSGNPSAGAFLAKQLLRLIPGLDVRTVTTGSCATSYSPTGMPFIYHQTDHIMALTAGNGAGAKCADELGRLGAHVASGNPLPEEYGEVSFSS</sequence>
<dbReference type="Gene3D" id="3.50.50.60">
    <property type="entry name" value="FAD/NAD(P)-binding domain"/>
    <property type="match status" value="1"/>
</dbReference>
<gene>
    <name evidence="6" type="ORF">F3S47_19075</name>
</gene>
<name>A0A5J5GA82_9RHOB</name>
<dbReference type="PANTHER" id="PTHR10961">
    <property type="entry name" value="PEROXISOMAL SARCOSINE OXIDASE"/>
    <property type="match status" value="1"/>
</dbReference>
<comment type="cofactor">
    <cofactor evidence="1">
        <name>FAD</name>
        <dbReference type="ChEBI" id="CHEBI:57692"/>
    </cofactor>
</comment>
<dbReference type="GO" id="GO:0050660">
    <property type="term" value="F:flavin adenine dinucleotide binding"/>
    <property type="evidence" value="ECO:0007669"/>
    <property type="project" value="InterPro"/>
</dbReference>
<reference evidence="6 7" key="1">
    <citation type="submission" date="2019-09" db="EMBL/GenBank/DDBJ databases">
        <authorList>
            <person name="Park J.-S."/>
            <person name="Choi H.-J."/>
        </authorList>
    </citation>
    <scope>NUCLEOTIDE SEQUENCE [LARGE SCALE GENOMIC DNA]</scope>
    <source>
        <strain evidence="6 7">176SS1-4</strain>
    </source>
</reference>
<dbReference type="InterPro" id="IPR045170">
    <property type="entry name" value="MTOX"/>
</dbReference>
<keyword evidence="3" id="KW-0274">FAD</keyword>